<evidence type="ECO:0000256" key="6">
    <source>
        <dbReference type="ARBA" id="ARBA00023098"/>
    </source>
</evidence>
<gene>
    <name evidence="8" type="primary">pks7</name>
    <name evidence="8" type="ORF">ERS027661_02545</name>
</gene>
<dbReference type="FunFam" id="1.10.1200.10:FF:000007">
    <property type="entry name" value="Probable polyketide synthase pks17"/>
    <property type="match status" value="1"/>
</dbReference>
<dbReference type="CDD" id="cd08956">
    <property type="entry name" value="KR_3_FAS_SDR_x"/>
    <property type="match status" value="1"/>
</dbReference>
<dbReference type="Pfam" id="PF13602">
    <property type="entry name" value="ADH_zinc_N_2"/>
    <property type="match status" value="1"/>
</dbReference>
<dbReference type="GO" id="GO:0004312">
    <property type="term" value="F:fatty acid synthase activity"/>
    <property type="evidence" value="ECO:0007669"/>
    <property type="project" value="TreeGrafter"/>
</dbReference>
<dbReference type="InterPro" id="IPR009081">
    <property type="entry name" value="PP-bd_ACP"/>
</dbReference>
<dbReference type="EMBL" id="CNFU01000549">
    <property type="protein sequence ID" value="CKS06899.1"/>
    <property type="molecule type" value="Genomic_DNA"/>
</dbReference>
<keyword evidence="4 8" id="KW-0808">Transferase</keyword>
<dbReference type="PANTHER" id="PTHR43775:SF51">
    <property type="entry name" value="INACTIVE PHENOLPHTHIOCEROL SYNTHESIS POLYKETIDE SYNTHASE TYPE I PKS1-RELATED"/>
    <property type="match status" value="1"/>
</dbReference>
<keyword evidence="2" id="KW-0596">Phosphopantetheine</keyword>
<keyword evidence="6" id="KW-0443">Lipid metabolism</keyword>
<dbReference type="GO" id="GO:0004315">
    <property type="term" value="F:3-oxoacyl-[acyl-carrier-protein] synthase activity"/>
    <property type="evidence" value="ECO:0007669"/>
    <property type="project" value="UniProtKB-EC"/>
</dbReference>
<feature type="domain" description="Carrier" evidence="7">
    <location>
        <begin position="483"/>
        <end position="558"/>
    </location>
</feature>
<keyword evidence="5" id="KW-0276">Fatty acid metabolism</keyword>
<dbReference type="AlphaFoldDB" id="A0A655A2Q3"/>
<dbReference type="PANTHER" id="PTHR43775">
    <property type="entry name" value="FATTY ACID SYNTHASE"/>
    <property type="match status" value="1"/>
</dbReference>
<evidence type="ECO:0000313" key="8">
    <source>
        <dbReference type="EMBL" id="CKS06899.1"/>
    </source>
</evidence>
<dbReference type="Gene3D" id="3.40.50.720">
    <property type="entry name" value="NAD(P)-binding Rossmann-like Domain"/>
    <property type="match status" value="1"/>
</dbReference>
<dbReference type="Pfam" id="PF08659">
    <property type="entry name" value="KR"/>
    <property type="match status" value="1"/>
</dbReference>
<dbReference type="InterPro" id="IPR036291">
    <property type="entry name" value="NAD(P)-bd_dom_sf"/>
</dbReference>
<dbReference type="SUPFAM" id="SSF51735">
    <property type="entry name" value="NAD(P)-binding Rossmann-fold domains"/>
    <property type="match status" value="2"/>
</dbReference>
<dbReference type="SMART" id="SM00829">
    <property type="entry name" value="PKS_ER"/>
    <property type="match status" value="1"/>
</dbReference>
<dbReference type="InterPro" id="IPR006162">
    <property type="entry name" value="Ppantetheine_attach_site"/>
</dbReference>
<dbReference type="SMART" id="SM00823">
    <property type="entry name" value="PKS_PP"/>
    <property type="match status" value="1"/>
</dbReference>
<dbReference type="GO" id="GO:0006633">
    <property type="term" value="P:fatty acid biosynthetic process"/>
    <property type="evidence" value="ECO:0007669"/>
    <property type="project" value="TreeGrafter"/>
</dbReference>
<dbReference type="InterPro" id="IPR020806">
    <property type="entry name" value="PKS_PP-bd"/>
</dbReference>
<keyword evidence="3" id="KW-0597">Phosphoprotein</keyword>
<dbReference type="Gene3D" id="3.90.180.10">
    <property type="entry name" value="Medium-chain alcohol dehydrogenases, catalytic domain"/>
    <property type="match status" value="1"/>
</dbReference>
<evidence type="ECO:0000256" key="2">
    <source>
        <dbReference type="ARBA" id="ARBA00022450"/>
    </source>
</evidence>
<name>A0A655A2Q3_MYCTX</name>
<accession>A0A655A2Q3</accession>
<dbReference type="SUPFAM" id="SSF47336">
    <property type="entry name" value="ACP-like"/>
    <property type="match status" value="1"/>
</dbReference>
<comment type="pathway">
    <text evidence="1">Lipid metabolism.</text>
</comment>
<dbReference type="InterPro" id="IPR020843">
    <property type="entry name" value="ER"/>
</dbReference>
<dbReference type="InterPro" id="IPR057326">
    <property type="entry name" value="KR_dom"/>
</dbReference>
<evidence type="ECO:0000313" key="9">
    <source>
        <dbReference type="Proteomes" id="UP000049023"/>
    </source>
</evidence>
<dbReference type="InterPro" id="IPR036736">
    <property type="entry name" value="ACP-like_sf"/>
</dbReference>
<dbReference type="PROSITE" id="PS50075">
    <property type="entry name" value="CARRIER"/>
    <property type="match status" value="1"/>
</dbReference>
<evidence type="ECO:0000256" key="1">
    <source>
        <dbReference type="ARBA" id="ARBA00005189"/>
    </source>
</evidence>
<dbReference type="FunFam" id="3.40.50.720:FF:000381">
    <property type="entry name" value="Probable polyketide synthase pks17"/>
    <property type="match status" value="1"/>
</dbReference>
<dbReference type="CDD" id="cd05195">
    <property type="entry name" value="enoyl_red"/>
    <property type="match status" value="1"/>
</dbReference>
<dbReference type="GO" id="GO:0031177">
    <property type="term" value="F:phosphopantetheine binding"/>
    <property type="evidence" value="ECO:0007669"/>
    <property type="project" value="InterPro"/>
</dbReference>
<proteinExistence type="predicted"/>
<keyword evidence="8" id="KW-0012">Acyltransferase</keyword>
<organism evidence="8 9">
    <name type="scientific">Mycobacterium tuberculosis</name>
    <dbReference type="NCBI Taxonomy" id="1773"/>
    <lineage>
        <taxon>Bacteria</taxon>
        <taxon>Bacillati</taxon>
        <taxon>Actinomycetota</taxon>
        <taxon>Actinomycetes</taxon>
        <taxon>Mycobacteriales</taxon>
        <taxon>Mycobacteriaceae</taxon>
        <taxon>Mycobacterium</taxon>
        <taxon>Mycobacterium tuberculosis complex</taxon>
    </lineage>
</organism>
<dbReference type="Gene3D" id="1.10.1200.10">
    <property type="entry name" value="ACP-like"/>
    <property type="match status" value="1"/>
</dbReference>
<evidence type="ECO:0000256" key="4">
    <source>
        <dbReference type="ARBA" id="ARBA00022679"/>
    </source>
</evidence>
<dbReference type="Pfam" id="PF00550">
    <property type="entry name" value="PP-binding"/>
    <property type="match status" value="1"/>
</dbReference>
<dbReference type="InterPro" id="IPR050091">
    <property type="entry name" value="PKS_NRPS_Biosynth_Enz"/>
</dbReference>
<sequence length="633" mass="66591">MLAEVAAGQKVLVHAGTGGVGMAAVSLARYWGAEVFVTASRAKWDTLRAMGFDDIHISDSRSLEFEEAFLRATEGSGVDVVLNSLAGEFTDASLRLLPSGGRFIELGKTDIRDGQTVAERHRGVRYRAFDLVEAGPDRIAAMLSEVVGLLAAGVLARLPVKTFDARCAPAAYRFVSQARHIGKVVLTIPDGPGGQSGLAGGTVVVTGGTGMAGSAVATHLVRRHGVANLVLVSRSGEQADRAAEVAALLREGGAQVAVVSCDVADRDALAALLAGLDPRYPLKGVFHAAGVLDDAVITGLTPDRVDTVLRAKVDGAWNLHELTEDMDLSAFVVFSSMAGIVGTPAQGNYAAANAFLDGLVAYRRSRGLAGLSVAWGLWEQASAMTRHLGERDRARMTQAGLAPLTTEQALGFLDTALQADRAVVVAARLDRAALAGAGAALPALFSQLAAGPTRRRIDAADTAVSMSGLVSRLHALTPERRQRELTDLVISNAAAVLGRSSSVDINAHKAFQDLGFDSLTAVELRNRLKTATGLTLSPTLIFDYPTPATLAEHLDSRLVTASGSDQQSLSDRVDDITRELVVLLDQPDLSANVKAHLRTRLQTMLTSLTTEDDDIAAATESQLFAILDEELGS</sequence>
<dbReference type="EC" id="2.3.1.41" evidence="8"/>
<dbReference type="InterPro" id="IPR013968">
    <property type="entry name" value="PKS_KR"/>
</dbReference>
<dbReference type="Proteomes" id="UP000049023">
    <property type="component" value="Unassembled WGS sequence"/>
</dbReference>
<protein>
    <submittedName>
        <fullName evidence="8">Polyketide synthase</fullName>
        <ecNumber evidence="8">2.3.1.41</ecNumber>
    </submittedName>
</protein>
<evidence type="ECO:0000256" key="3">
    <source>
        <dbReference type="ARBA" id="ARBA00022553"/>
    </source>
</evidence>
<evidence type="ECO:0000259" key="7">
    <source>
        <dbReference type="PROSITE" id="PS50075"/>
    </source>
</evidence>
<dbReference type="PROSITE" id="PS00012">
    <property type="entry name" value="PHOSPHOPANTETHEINE"/>
    <property type="match status" value="1"/>
</dbReference>
<dbReference type="GO" id="GO:0016491">
    <property type="term" value="F:oxidoreductase activity"/>
    <property type="evidence" value="ECO:0007669"/>
    <property type="project" value="InterPro"/>
</dbReference>
<reference evidence="8 9" key="1">
    <citation type="submission" date="2015-03" db="EMBL/GenBank/DDBJ databases">
        <authorList>
            <consortium name="Pathogen Informatics"/>
        </authorList>
    </citation>
    <scope>NUCLEOTIDE SEQUENCE [LARGE SCALE GENOMIC DNA]</scope>
    <source>
        <strain evidence="8 9">Bir 187</strain>
    </source>
</reference>
<evidence type="ECO:0000256" key="5">
    <source>
        <dbReference type="ARBA" id="ARBA00022832"/>
    </source>
</evidence>
<dbReference type="FunFam" id="3.40.50.720:FF:000209">
    <property type="entry name" value="Polyketide synthase Pks12"/>
    <property type="match status" value="1"/>
</dbReference>
<dbReference type="SMART" id="SM00822">
    <property type="entry name" value="PKS_KR"/>
    <property type="match status" value="1"/>
</dbReference>
<dbReference type="SMART" id="SM01294">
    <property type="entry name" value="PKS_PP_betabranch"/>
    <property type="match status" value="1"/>
</dbReference>